<proteinExistence type="inferred from homology"/>
<keyword evidence="13" id="KW-1185">Reference proteome</keyword>
<evidence type="ECO:0000256" key="3">
    <source>
        <dbReference type="ARBA" id="ARBA00023300"/>
    </source>
</evidence>
<keyword evidence="8" id="KW-1283">Bacterial microcompartment</keyword>
<evidence type="ECO:0000256" key="5">
    <source>
        <dbReference type="ARBA" id="ARBA00023595"/>
    </source>
</evidence>
<gene>
    <name evidence="12" type="ORF">NEA10_07300</name>
</gene>
<dbReference type="InterPro" id="IPR036385">
    <property type="entry name" value="RuBisCO_ssu_sf"/>
</dbReference>
<dbReference type="Proteomes" id="UP001056708">
    <property type="component" value="Chromosome"/>
</dbReference>
<dbReference type="InterPro" id="IPR047223">
    <property type="entry name" value="CA_gamma_LbH"/>
</dbReference>
<feature type="region of interest" description="Disordered" evidence="10">
    <location>
        <begin position="312"/>
        <end position="345"/>
    </location>
</feature>
<evidence type="ECO:0000256" key="8">
    <source>
        <dbReference type="ARBA" id="ARBA00024446"/>
    </source>
</evidence>
<keyword evidence="2" id="KW-0677">Repeat</keyword>
<dbReference type="Gene3D" id="2.160.10.10">
    <property type="entry name" value="Hexapeptide repeat proteins"/>
    <property type="match status" value="1"/>
</dbReference>
<dbReference type="CDD" id="cd00710">
    <property type="entry name" value="LbH_gamma_CA"/>
    <property type="match status" value="1"/>
</dbReference>
<feature type="domain" description="Ribulose bisphosphate carboxylase small subunit" evidence="11">
    <location>
        <begin position="584"/>
        <end position="675"/>
    </location>
</feature>
<feature type="compositionally biased region" description="Low complexity" evidence="10">
    <location>
        <begin position="327"/>
        <end position="345"/>
    </location>
</feature>
<comment type="similarity">
    <text evidence="5">Belongs to the gamma-class carbonic anhydrase family.</text>
</comment>
<feature type="region of interest" description="Disordered" evidence="10">
    <location>
        <begin position="549"/>
        <end position="591"/>
    </location>
</feature>
<evidence type="ECO:0000256" key="6">
    <source>
        <dbReference type="ARBA" id="ARBA00023636"/>
    </source>
</evidence>
<dbReference type="PANTHER" id="PTHR43360">
    <property type="entry name" value="CARBON DIOXIDE CONCENTRATING MECHANISM PROTEIN CCMM"/>
    <property type="match status" value="1"/>
</dbReference>
<protein>
    <recommendedName>
        <fullName evidence="6">Carboxysome assembly protein CcmM</fullName>
    </recommendedName>
    <alternativeName>
        <fullName evidence="9">Carbon dioxide concentrating mechanism protein CcmM</fullName>
    </alternativeName>
</protein>
<evidence type="ECO:0000313" key="12">
    <source>
        <dbReference type="EMBL" id="USR92514.1"/>
    </source>
</evidence>
<dbReference type="SMART" id="SM00961">
    <property type="entry name" value="RuBisCO_small"/>
    <property type="match status" value="4"/>
</dbReference>
<keyword evidence="3" id="KW-0120">Carbon dioxide fixation</keyword>
<evidence type="ECO:0000313" key="13">
    <source>
        <dbReference type="Proteomes" id="UP001056708"/>
    </source>
</evidence>
<accession>A0ABY5AWC6</accession>
<feature type="compositionally biased region" description="Polar residues" evidence="10">
    <location>
        <begin position="571"/>
        <end position="591"/>
    </location>
</feature>
<dbReference type="CDD" id="cd00307">
    <property type="entry name" value="RuBisCO_small_like"/>
    <property type="match status" value="4"/>
</dbReference>
<organism evidence="12 13">
    <name type="scientific">Phormidium yuhuli AB48</name>
    <dbReference type="NCBI Taxonomy" id="2940671"/>
    <lineage>
        <taxon>Bacteria</taxon>
        <taxon>Bacillati</taxon>
        <taxon>Cyanobacteriota</taxon>
        <taxon>Cyanophyceae</taxon>
        <taxon>Oscillatoriophycideae</taxon>
        <taxon>Oscillatoriales</taxon>
        <taxon>Oscillatoriaceae</taxon>
        <taxon>Phormidium</taxon>
        <taxon>Phormidium yuhuli</taxon>
    </lineage>
</organism>
<dbReference type="InterPro" id="IPR001451">
    <property type="entry name" value="Hexapep"/>
</dbReference>
<sequence length="675" mass="72346">MVVRKRAAPSPQRELAEPKIHHTAYVHSFANVIGDVTVGEEATIAPGTSVRADAESPFYIGDHANIQNGVIIQGLNGATVVGDRQREYAVWIGRNSCIAHLALVHGPAYIGDDCFIGFRSTVFNARVGQGSVVMMHTLIQDVEIPPGKYVASGSVITTQAEADRLPDVRPVDRDFAQYLLEASVALQRGVSSSSNPEGESSARQSATRANGNGDGKDIAVSEDTSVGSMSLTNEVTGQVKRLLQQGYKIGIEHANPRRFKTKSWLTAGTLSNTRADSALREIETVLREYEGEYVRLIAIDPDAKRRVTEMIVQRPGETPSLGGGSSSGTSSYRASRGNGAGSASAATGASLDASAADQVRSLLQSGYQIGVERASARRFKTKSWLTVGTLSSSPQAAISELNQILAEAAGDYVQLIGIDPAAKRRVVEAIVQRPDGVTPPSKGTVEKVAAVTSQGATARSTSGQGSLDGETVELVRSLLSQGYRIGTEHATPRRFKTQSWKTCAPIESKQLNQVLNQLEACVADHAGEYVQLIGIDPEAKRRVSETIIQRPGSQSNGHARATNGRKGFGASASQYQAQKNGNSRAVTSSQLEQDTLDQVRSLLAQGYRIGTEHATARRFKTQSWKSCSPIDSSQMTDVVPALEACMKEHSGEYVRLIGIDPNAKRRVLETVIQRP</sequence>
<dbReference type="InterPro" id="IPR017156">
    <property type="entry name" value="CcmM"/>
</dbReference>
<comment type="subcellular location">
    <subcellularLocation>
        <location evidence="4">Carboxysome</location>
    </subcellularLocation>
</comment>
<evidence type="ECO:0000256" key="7">
    <source>
        <dbReference type="ARBA" id="ARBA00023669"/>
    </source>
</evidence>
<dbReference type="PIRSF" id="PIRSF037250">
    <property type="entry name" value="CcmM"/>
    <property type="match status" value="1"/>
</dbReference>
<feature type="region of interest" description="Disordered" evidence="10">
    <location>
        <begin position="189"/>
        <end position="225"/>
    </location>
</feature>
<dbReference type="InterPro" id="IPR000894">
    <property type="entry name" value="RuBisCO_ssu_dom"/>
</dbReference>
<dbReference type="Gene3D" id="3.30.190.10">
    <property type="entry name" value="Ribulose bisphosphate carboxylase, small subunit"/>
    <property type="match status" value="4"/>
</dbReference>
<dbReference type="SUPFAM" id="SSF51161">
    <property type="entry name" value="Trimeric LpxA-like enzymes"/>
    <property type="match status" value="1"/>
</dbReference>
<evidence type="ECO:0000256" key="2">
    <source>
        <dbReference type="ARBA" id="ARBA00022737"/>
    </source>
</evidence>
<reference evidence="12" key="1">
    <citation type="submission" date="2022-06" db="EMBL/GenBank/DDBJ databases">
        <title>Genome sequence of Phormidium yuhuli AB48 isolated from an industrial photobioreactor environment.</title>
        <authorList>
            <person name="Qiu Y."/>
            <person name="Noonan A.J.C."/>
            <person name="Dofher K."/>
            <person name="Koch M."/>
            <person name="Kieft B."/>
            <person name="Lin X."/>
            <person name="Ziels R.M."/>
            <person name="Hallam S.J."/>
        </authorList>
    </citation>
    <scope>NUCLEOTIDE SEQUENCE</scope>
    <source>
        <strain evidence="12">AB48</strain>
    </source>
</reference>
<dbReference type="PANTHER" id="PTHR43360:SF1">
    <property type="entry name" value="CARBOXYSOME ASSEMBLY PROTEIN CCMM"/>
    <property type="match status" value="1"/>
</dbReference>
<evidence type="ECO:0000256" key="10">
    <source>
        <dbReference type="SAM" id="MobiDB-lite"/>
    </source>
</evidence>
<keyword evidence="1" id="KW-0602">Photosynthesis</keyword>
<dbReference type="SUPFAM" id="SSF55239">
    <property type="entry name" value="RuBisCO, small subunit"/>
    <property type="match status" value="4"/>
</dbReference>
<evidence type="ECO:0000259" key="11">
    <source>
        <dbReference type="SMART" id="SM00961"/>
    </source>
</evidence>
<dbReference type="InterPro" id="IPR052265">
    <property type="entry name" value="Gamma-CA"/>
</dbReference>
<dbReference type="InterPro" id="IPR011004">
    <property type="entry name" value="Trimer_LpxA-like_sf"/>
</dbReference>
<keyword evidence="7" id="KW-1282">Carboxysome</keyword>
<evidence type="ECO:0000256" key="4">
    <source>
        <dbReference type="ARBA" id="ARBA00023587"/>
    </source>
</evidence>
<feature type="compositionally biased region" description="Low complexity" evidence="10">
    <location>
        <begin position="191"/>
        <end position="201"/>
    </location>
</feature>
<dbReference type="RefSeq" id="WP_252664667.1">
    <property type="nucleotide sequence ID" value="NZ_CP098611.1"/>
</dbReference>
<feature type="domain" description="Ribulose bisphosphate carboxylase small subunit" evidence="11">
    <location>
        <begin position="225"/>
        <end position="315"/>
    </location>
</feature>
<dbReference type="Pfam" id="PF00101">
    <property type="entry name" value="RuBisCO_small"/>
    <property type="match status" value="4"/>
</dbReference>
<evidence type="ECO:0000256" key="1">
    <source>
        <dbReference type="ARBA" id="ARBA00022531"/>
    </source>
</evidence>
<dbReference type="EMBL" id="CP098611">
    <property type="protein sequence ID" value="USR92514.1"/>
    <property type="molecule type" value="Genomic_DNA"/>
</dbReference>
<evidence type="ECO:0000256" key="9">
    <source>
        <dbReference type="ARBA" id="ARBA00030397"/>
    </source>
</evidence>
<feature type="domain" description="Ribulose bisphosphate carboxylase small subunit" evidence="11">
    <location>
        <begin position="461"/>
        <end position="551"/>
    </location>
</feature>
<dbReference type="Pfam" id="PF14602">
    <property type="entry name" value="Hexapep_2"/>
    <property type="match status" value="1"/>
</dbReference>
<feature type="domain" description="Ribulose bisphosphate carboxylase small subunit" evidence="11">
    <location>
        <begin position="342"/>
        <end position="434"/>
    </location>
</feature>
<name>A0ABY5AWC6_9CYAN</name>